<dbReference type="AlphaFoldDB" id="A0A5C3KUZ4"/>
<evidence type="ECO:0000313" key="1">
    <source>
        <dbReference type="EMBL" id="TFK24025.1"/>
    </source>
</evidence>
<feature type="non-terminal residue" evidence="1">
    <location>
        <position position="1"/>
    </location>
</feature>
<accession>A0A5C3KUZ4</accession>
<organism evidence="1 2">
    <name type="scientific">Coprinopsis marcescibilis</name>
    <name type="common">Agaric fungus</name>
    <name type="synonym">Psathyrella marcescibilis</name>
    <dbReference type="NCBI Taxonomy" id="230819"/>
    <lineage>
        <taxon>Eukaryota</taxon>
        <taxon>Fungi</taxon>
        <taxon>Dikarya</taxon>
        <taxon>Basidiomycota</taxon>
        <taxon>Agaricomycotina</taxon>
        <taxon>Agaricomycetes</taxon>
        <taxon>Agaricomycetidae</taxon>
        <taxon>Agaricales</taxon>
        <taxon>Agaricineae</taxon>
        <taxon>Psathyrellaceae</taxon>
        <taxon>Coprinopsis</taxon>
    </lineage>
</organism>
<keyword evidence="2" id="KW-1185">Reference proteome</keyword>
<sequence length="403" mass="46442">KESEYIRAVLCQEDSPIYRLVDFGKRKKPINMRTAALKSNQCHVYVCPPIKNNWERLTTQLFNISSTWCMKPFSWPELYALFRFYNPTNDTPSQQCNIWDLADLLVGDNNTVTDVALESMSLQERFTFLHILFGGSARNCFTRNPGDAVAKLNSAIRRVTLQLDNLRKAWEITTLPWKGVTDQAYNDATQIIIPWPSRDGQSGRHLGKYSMASIHVVKSLAVKNPNAIWSFINIECLDSSILIGANLMFEHLMHWYLLTPTFCKTSHELHTFENPRRKISINFDFTKAIRFDSCTIIKDRNVYYSPLAWNFPGFDSCAIVNNELYLFQMTLDEGDRPFNADCLAQFQRNQLEMKVNLIFVMPEGRVTSPMRRPCSGNSDKDAGCAKAMTQYVLEIPLRPRKHH</sequence>
<gene>
    <name evidence="1" type="ORF">FA15DRAFT_669991</name>
</gene>
<protein>
    <submittedName>
        <fullName evidence="1">Uncharacterized protein</fullName>
    </submittedName>
</protein>
<reference evidence="1 2" key="1">
    <citation type="journal article" date="2019" name="Nat. Ecol. Evol.">
        <title>Megaphylogeny resolves global patterns of mushroom evolution.</title>
        <authorList>
            <person name="Varga T."/>
            <person name="Krizsan K."/>
            <person name="Foldi C."/>
            <person name="Dima B."/>
            <person name="Sanchez-Garcia M."/>
            <person name="Sanchez-Ramirez S."/>
            <person name="Szollosi G.J."/>
            <person name="Szarkandi J.G."/>
            <person name="Papp V."/>
            <person name="Albert L."/>
            <person name="Andreopoulos W."/>
            <person name="Angelini C."/>
            <person name="Antonin V."/>
            <person name="Barry K.W."/>
            <person name="Bougher N.L."/>
            <person name="Buchanan P."/>
            <person name="Buyck B."/>
            <person name="Bense V."/>
            <person name="Catcheside P."/>
            <person name="Chovatia M."/>
            <person name="Cooper J."/>
            <person name="Damon W."/>
            <person name="Desjardin D."/>
            <person name="Finy P."/>
            <person name="Geml J."/>
            <person name="Haridas S."/>
            <person name="Hughes K."/>
            <person name="Justo A."/>
            <person name="Karasinski D."/>
            <person name="Kautmanova I."/>
            <person name="Kiss B."/>
            <person name="Kocsube S."/>
            <person name="Kotiranta H."/>
            <person name="LaButti K.M."/>
            <person name="Lechner B.E."/>
            <person name="Liimatainen K."/>
            <person name="Lipzen A."/>
            <person name="Lukacs Z."/>
            <person name="Mihaltcheva S."/>
            <person name="Morgado L.N."/>
            <person name="Niskanen T."/>
            <person name="Noordeloos M.E."/>
            <person name="Ohm R.A."/>
            <person name="Ortiz-Santana B."/>
            <person name="Ovrebo C."/>
            <person name="Racz N."/>
            <person name="Riley R."/>
            <person name="Savchenko A."/>
            <person name="Shiryaev A."/>
            <person name="Soop K."/>
            <person name="Spirin V."/>
            <person name="Szebenyi C."/>
            <person name="Tomsovsky M."/>
            <person name="Tulloss R.E."/>
            <person name="Uehling J."/>
            <person name="Grigoriev I.V."/>
            <person name="Vagvolgyi C."/>
            <person name="Papp T."/>
            <person name="Martin F.M."/>
            <person name="Miettinen O."/>
            <person name="Hibbett D.S."/>
            <person name="Nagy L.G."/>
        </authorList>
    </citation>
    <scope>NUCLEOTIDE SEQUENCE [LARGE SCALE GENOMIC DNA]</scope>
    <source>
        <strain evidence="1 2">CBS 121175</strain>
    </source>
</reference>
<dbReference type="EMBL" id="ML210208">
    <property type="protein sequence ID" value="TFK24025.1"/>
    <property type="molecule type" value="Genomic_DNA"/>
</dbReference>
<name>A0A5C3KUZ4_COPMA</name>
<proteinExistence type="predicted"/>
<evidence type="ECO:0000313" key="2">
    <source>
        <dbReference type="Proteomes" id="UP000307440"/>
    </source>
</evidence>
<dbReference type="Proteomes" id="UP000307440">
    <property type="component" value="Unassembled WGS sequence"/>
</dbReference>